<dbReference type="InterPro" id="IPR007607">
    <property type="entry name" value="BacA/B"/>
</dbReference>
<sequence length="172" mass="18575">MFGNEKKVPTTGSAPTYVGKGMQIKGKIWGVRPIWIEGEVQGSIDCATEVIIGEAGKVDAAIRASTIKVNGFVEGELIASSRIEVMAKGRVHGDIKCLAGCLIIHDGGILEGQCSTATEENMKNLLPQQFPKLLPEETDQPVKEIQAPEKKEDSESLQTEENSESTNNTNHL</sequence>
<evidence type="ECO:0008006" key="3">
    <source>
        <dbReference type="Google" id="ProtNLM"/>
    </source>
</evidence>
<evidence type="ECO:0000256" key="1">
    <source>
        <dbReference type="SAM" id="MobiDB-lite"/>
    </source>
</evidence>
<reference evidence="2" key="1">
    <citation type="submission" date="2018-05" db="EMBL/GenBank/DDBJ databases">
        <authorList>
            <person name="Lanie J.A."/>
            <person name="Ng W.-L."/>
            <person name="Kazmierczak K.M."/>
            <person name="Andrzejewski T.M."/>
            <person name="Davidsen T.M."/>
            <person name="Wayne K.J."/>
            <person name="Tettelin H."/>
            <person name="Glass J.I."/>
            <person name="Rusch D."/>
            <person name="Podicherti R."/>
            <person name="Tsui H.-C.T."/>
            <person name="Winkler M.E."/>
        </authorList>
    </citation>
    <scope>NUCLEOTIDE SEQUENCE</scope>
</reference>
<accession>A0A381SN05</accession>
<proteinExistence type="predicted"/>
<dbReference type="AlphaFoldDB" id="A0A381SN05"/>
<dbReference type="EMBL" id="UINC01003266">
    <property type="protein sequence ID" value="SVA04804.1"/>
    <property type="molecule type" value="Genomic_DNA"/>
</dbReference>
<name>A0A381SN05_9ZZZZ</name>
<dbReference type="Pfam" id="PF04519">
    <property type="entry name" value="Bactofilin"/>
    <property type="match status" value="1"/>
</dbReference>
<dbReference type="PANTHER" id="PTHR35024">
    <property type="entry name" value="HYPOTHETICAL CYTOSOLIC PROTEIN"/>
    <property type="match status" value="1"/>
</dbReference>
<feature type="region of interest" description="Disordered" evidence="1">
    <location>
        <begin position="131"/>
        <end position="172"/>
    </location>
</feature>
<dbReference type="PANTHER" id="PTHR35024:SF4">
    <property type="entry name" value="POLYMER-FORMING CYTOSKELETAL PROTEIN"/>
    <property type="match status" value="1"/>
</dbReference>
<evidence type="ECO:0000313" key="2">
    <source>
        <dbReference type="EMBL" id="SVA04804.1"/>
    </source>
</evidence>
<feature type="compositionally biased region" description="Basic and acidic residues" evidence="1">
    <location>
        <begin position="140"/>
        <end position="154"/>
    </location>
</feature>
<gene>
    <name evidence="2" type="ORF">METZ01_LOCUS57658</name>
</gene>
<feature type="compositionally biased region" description="Low complexity" evidence="1">
    <location>
        <begin position="156"/>
        <end position="172"/>
    </location>
</feature>
<organism evidence="2">
    <name type="scientific">marine metagenome</name>
    <dbReference type="NCBI Taxonomy" id="408172"/>
    <lineage>
        <taxon>unclassified sequences</taxon>
        <taxon>metagenomes</taxon>
        <taxon>ecological metagenomes</taxon>
    </lineage>
</organism>
<protein>
    <recommendedName>
        <fullName evidence="3">Polymer-forming cytoskeletal protein</fullName>
    </recommendedName>
</protein>